<name>A0A1I0RMG8_9FIRM</name>
<accession>A0A1I0RMG8</accession>
<proteinExistence type="predicted"/>
<evidence type="ECO:0000313" key="1">
    <source>
        <dbReference type="EMBL" id="SEW42445.1"/>
    </source>
</evidence>
<dbReference type="AlphaFoldDB" id="A0A1I0RMG8"/>
<dbReference type="STRING" id="99656.SAMN05421659_11925"/>
<reference evidence="1 2" key="1">
    <citation type="submission" date="2016-10" db="EMBL/GenBank/DDBJ databases">
        <authorList>
            <person name="de Groot N.N."/>
        </authorList>
    </citation>
    <scope>NUCLEOTIDE SEQUENCE [LARGE SCALE GENOMIC DNA]</scope>
    <source>
        <strain evidence="1 2">DSM 9179</strain>
    </source>
</reference>
<evidence type="ECO:0000313" key="2">
    <source>
        <dbReference type="Proteomes" id="UP000199701"/>
    </source>
</evidence>
<sequence length="38" mass="4590">MISIATMLWKTGSFMSHFSLIRKFINYFTKSIEKQRFT</sequence>
<protein>
    <submittedName>
        <fullName evidence="1">Uncharacterized protein</fullName>
    </submittedName>
</protein>
<organism evidence="1 2">
    <name type="scientific">[Clostridium] fimetarium</name>
    <dbReference type="NCBI Taxonomy" id="99656"/>
    <lineage>
        <taxon>Bacteria</taxon>
        <taxon>Bacillati</taxon>
        <taxon>Bacillota</taxon>
        <taxon>Clostridia</taxon>
        <taxon>Lachnospirales</taxon>
        <taxon>Lachnospiraceae</taxon>
    </lineage>
</organism>
<dbReference type="Proteomes" id="UP000199701">
    <property type="component" value="Unassembled WGS sequence"/>
</dbReference>
<gene>
    <name evidence="1" type="ORF">SAMN05421659_11925</name>
</gene>
<dbReference type="EMBL" id="FOJI01000019">
    <property type="protein sequence ID" value="SEW42445.1"/>
    <property type="molecule type" value="Genomic_DNA"/>
</dbReference>
<keyword evidence="2" id="KW-1185">Reference proteome</keyword>